<accession>A0A975GRK9</accession>
<dbReference type="EMBL" id="CP061800">
    <property type="protein sequence ID" value="QTA91035.1"/>
    <property type="molecule type" value="Genomic_DNA"/>
</dbReference>
<proteinExistence type="predicted"/>
<name>A0A975GRK9_9BACT</name>
<dbReference type="AlphaFoldDB" id="A0A975GRK9"/>
<dbReference type="SMART" id="SM00834">
    <property type="entry name" value="CxxC_CXXC_SSSS"/>
    <property type="match status" value="1"/>
</dbReference>
<dbReference type="Pfam" id="PF09723">
    <property type="entry name" value="Zn_ribbon_8"/>
    <property type="match status" value="1"/>
</dbReference>
<evidence type="ECO:0000313" key="2">
    <source>
        <dbReference type="EMBL" id="QTA91035.1"/>
    </source>
</evidence>
<protein>
    <submittedName>
        <fullName evidence="2">Regulatory protein, FmdB family</fullName>
    </submittedName>
</protein>
<dbReference type="RefSeq" id="WP_207678980.1">
    <property type="nucleotide sequence ID" value="NZ_CP061800.1"/>
</dbReference>
<evidence type="ECO:0000313" key="3">
    <source>
        <dbReference type="Proteomes" id="UP000663722"/>
    </source>
</evidence>
<reference evidence="2" key="1">
    <citation type="journal article" date="2021" name="Microb. Physiol.">
        <title>Proteogenomic Insights into the Physiology of Marine, Sulfate-Reducing, Filamentous Desulfonema limicola and Desulfonema magnum.</title>
        <authorList>
            <person name="Schnaars V."/>
            <person name="Wohlbrand L."/>
            <person name="Scheve S."/>
            <person name="Hinrichs C."/>
            <person name="Reinhardt R."/>
            <person name="Rabus R."/>
        </authorList>
    </citation>
    <scope>NUCLEOTIDE SEQUENCE</scope>
    <source>
        <strain evidence="2">4be13</strain>
    </source>
</reference>
<dbReference type="InterPro" id="IPR013429">
    <property type="entry name" value="Regulatory_FmdB_Zinc_ribbon"/>
</dbReference>
<dbReference type="NCBIfam" id="TIGR02605">
    <property type="entry name" value="CxxC_CxxC_SSSS"/>
    <property type="match status" value="1"/>
</dbReference>
<keyword evidence="3" id="KW-1185">Reference proteome</keyword>
<gene>
    <name evidence="2" type="ORF">dnm_071010</name>
</gene>
<dbReference type="Proteomes" id="UP000663722">
    <property type="component" value="Chromosome"/>
</dbReference>
<organism evidence="2 3">
    <name type="scientific">Desulfonema magnum</name>
    <dbReference type="NCBI Taxonomy" id="45655"/>
    <lineage>
        <taxon>Bacteria</taxon>
        <taxon>Pseudomonadati</taxon>
        <taxon>Thermodesulfobacteriota</taxon>
        <taxon>Desulfobacteria</taxon>
        <taxon>Desulfobacterales</taxon>
        <taxon>Desulfococcaceae</taxon>
        <taxon>Desulfonema</taxon>
    </lineage>
</organism>
<feature type="domain" description="Putative regulatory protein FmdB zinc ribbon" evidence="1">
    <location>
        <begin position="1"/>
        <end position="46"/>
    </location>
</feature>
<dbReference type="KEGG" id="dmm:dnm_071010"/>
<sequence>MPTYEYEHLDETDCLRGKVFEVRQSMDDPPLAICPTCKGMVKKLISRFSISTPKTDGELRDLGFTKLVKRDDGVYENVTQREGESRFMIRDKPETVPDIKRIIRD</sequence>
<evidence type="ECO:0000259" key="1">
    <source>
        <dbReference type="SMART" id="SM00834"/>
    </source>
</evidence>